<keyword evidence="1" id="KW-1133">Transmembrane helix</keyword>
<dbReference type="AlphaFoldDB" id="A0A1I1SWV5"/>
<organism evidence="2 3">
    <name type="scientific">Roseivivax sediminis</name>
    <dbReference type="NCBI Taxonomy" id="936889"/>
    <lineage>
        <taxon>Bacteria</taxon>
        <taxon>Pseudomonadati</taxon>
        <taxon>Pseudomonadota</taxon>
        <taxon>Alphaproteobacteria</taxon>
        <taxon>Rhodobacterales</taxon>
        <taxon>Roseobacteraceae</taxon>
        <taxon>Roseivivax</taxon>
    </lineage>
</organism>
<protein>
    <submittedName>
        <fullName evidence="2">Uncharacterized protein</fullName>
    </submittedName>
</protein>
<evidence type="ECO:0000256" key="1">
    <source>
        <dbReference type="SAM" id="Phobius"/>
    </source>
</evidence>
<reference evidence="2 3" key="1">
    <citation type="submission" date="2016-10" db="EMBL/GenBank/DDBJ databases">
        <authorList>
            <person name="Varghese N."/>
            <person name="Submissions S."/>
        </authorList>
    </citation>
    <scope>NUCLEOTIDE SEQUENCE [LARGE SCALE GENOMIC DNA]</scope>
    <source>
        <strain evidence="3">YIM D21,KCTC 23444,ACCC 10710</strain>
    </source>
</reference>
<dbReference type="EMBL" id="FOMS01000001">
    <property type="protein sequence ID" value="SFD48393.1"/>
    <property type="molecule type" value="Genomic_DNA"/>
</dbReference>
<sequence length="94" mass="9909">MILASRQGRALVVFLLVATLSAAIPGYGIAFAAMVFGAPFIGLPALAVLYALAWWLDRRRGTLDLRAAILGLIAGGFIAFLFWAASFDPSGGPR</sequence>
<keyword evidence="1" id="KW-0472">Membrane</keyword>
<dbReference type="RefSeq" id="WP_149754081.1">
    <property type="nucleotide sequence ID" value="NZ_FOMS01000001.1"/>
</dbReference>
<proteinExistence type="predicted"/>
<evidence type="ECO:0000313" key="3">
    <source>
        <dbReference type="Proteomes" id="UP000325289"/>
    </source>
</evidence>
<evidence type="ECO:0000313" key="2">
    <source>
        <dbReference type="EMBL" id="SFD48393.1"/>
    </source>
</evidence>
<dbReference type="Proteomes" id="UP000325289">
    <property type="component" value="Unassembled WGS sequence"/>
</dbReference>
<feature type="transmembrane region" description="Helical" evidence="1">
    <location>
        <begin position="33"/>
        <end position="55"/>
    </location>
</feature>
<name>A0A1I1SWV5_9RHOB</name>
<keyword evidence="3" id="KW-1185">Reference proteome</keyword>
<feature type="transmembrane region" description="Helical" evidence="1">
    <location>
        <begin position="67"/>
        <end position="85"/>
    </location>
</feature>
<accession>A0A1I1SWV5</accession>
<keyword evidence="1" id="KW-0812">Transmembrane</keyword>
<gene>
    <name evidence="2" type="ORF">SAMN04515678_101272</name>
</gene>